<reference evidence="4" key="1">
    <citation type="submission" date="2017-11" db="EMBL/GenBank/DDBJ databases">
        <authorList>
            <person name="Kuznetsova I."/>
            <person name="Sazanova A."/>
            <person name="Chirak E."/>
            <person name="Safronova V."/>
            <person name="Willems A."/>
        </authorList>
    </citation>
    <scope>NUCLEOTIDE SEQUENCE [LARGE SCALE GENOMIC DNA]</scope>
    <source>
        <strain evidence="4">STM 196</strain>
    </source>
</reference>
<evidence type="ECO:0000313" key="3">
    <source>
        <dbReference type="EMBL" id="PSH65549.1"/>
    </source>
</evidence>
<keyword evidence="2" id="KW-0812">Transmembrane</keyword>
<feature type="transmembrane region" description="Helical" evidence="2">
    <location>
        <begin position="12"/>
        <end position="32"/>
    </location>
</feature>
<dbReference type="OrthoDB" id="9804158at2"/>
<name>A0A2P7BGJ2_9HYPH</name>
<keyword evidence="2" id="KW-0472">Membrane</keyword>
<feature type="compositionally biased region" description="Basic and acidic residues" evidence="1">
    <location>
        <begin position="143"/>
        <end position="172"/>
    </location>
</feature>
<evidence type="ECO:0000256" key="2">
    <source>
        <dbReference type="SAM" id="Phobius"/>
    </source>
</evidence>
<dbReference type="Pfam" id="PF06059">
    <property type="entry name" value="DUF930"/>
    <property type="match status" value="1"/>
</dbReference>
<feature type="compositionally biased region" description="Polar residues" evidence="1">
    <location>
        <begin position="97"/>
        <end position="116"/>
    </location>
</feature>
<evidence type="ECO:0000313" key="4">
    <source>
        <dbReference type="Proteomes" id="UP000241444"/>
    </source>
</evidence>
<dbReference type="InterPro" id="IPR009273">
    <property type="entry name" value="DUF930"/>
</dbReference>
<protein>
    <submittedName>
        <fullName evidence="3">Peptidase</fullName>
    </submittedName>
</protein>
<keyword evidence="4" id="KW-1185">Reference proteome</keyword>
<proteinExistence type="predicted"/>
<dbReference type="Proteomes" id="UP000241444">
    <property type="component" value="Unassembled WGS sequence"/>
</dbReference>
<dbReference type="RefSeq" id="WP_106712886.1">
    <property type="nucleotide sequence ID" value="NZ_PGGO01000017.1"/>
</dbReference>
<feature type="region of interest" description="Disordered" evidence="1">
    <location>
        <begin position="55"/>
        <end position="182"/>
    </location>
</feature>
<comment type="caution">
    <text evidence="3">The sequence shown here is derived from an EMBL/GenBank/DDBJ whole genome shotgun (WGS) entry which is preliminary data.</text>
</comment>
<organism evidence="3 4">
    <name type="scientific">Phyllobacterium brassicacearum</name>
    <dbReference type="NCBI Taxonomy" id="314235"/>
    <lineage>
        <taxon>Bacteria</taxon>
        <taxon>Pseudomonadati</taxon>
        <taxon>Pseudomonadota</taxon>
        <taxon>Alphaproteobacteria</taxon>
        <taxon>Hyphomicrobiales</taxon>
        <taxon>Phyllobacteriaceae</taxon>
        <taxon>Phyllobacterium</taxon>
    </lineage>
</organism>
<accession>A0A2P7BGJ2</accession>
<keyword evidence="2" id="KW-1133">Transmembrane helix</keyword>
<feature type="compositionally biased region" description="Low complexity" evidence="1">
    <location>
        <begin position="84"/>
        <end position="93"/>
    </location>
</feature>
<gene>
    <name evidence="3" type="ORF">CU102_20110</name>
</gene>
<feature type="compositionally biased region" description="Low complexity" evidence="1">
    <location>
        <begin position="62"/>
        <end position="73"/>
    </location>
</feature>
<dbReference type="AlphaFoldDB" id="A0A2P7BGJ2"/>
<sequence length="292" mass="31763">MHQSTINEWKEIGWGTLASVALHLSVVFLLVFRLHVEPFPEEQTVEVELVAPLPTKPKEKPQQAPASAKAARPLVFESMPPQPEQKTTEPQQPAAEQASTPSANPESAPTESSSDTEPGEAKPATPAPVVTGTNLQSVPVPGEKARPDETNREPARKPAEAKTKQKSDELNPAREPSSSKSLFDPRVLQTIGQLPREGRIRQLCQIEAIARIRQQPFSRYADILVPYGASGGLITNNTLDARGGAFRNGSNWYNVSFKCQVDANTTKVVSLSLGIGGAVPPSEWRKRELPMN</sequence>
<dbReference type="EMBL" id="PGGO01000017">
    <property type="protein sequence ID" value="PSH65549.1"/>
    <property type="molecule type" value="Genomic_DNA"/>
</dbReference>
<evidence type="ECO:0000256" key="1">
    <source>
        <dbReference type="SAM" id="MobiDB-lite"/>
    </source>
</evidence>